<organism evidence="3 4">
    <name type="scientific">Dendryphion nanum</name>
    <dbReference type="NCBI Taxonomy" id="256645"/>
    <lineage>
        <taxon>Eukaryota</taxon>
        <taxon>Fungi</taxon>
        <taxon>Dikarya</taxon>
        <taxon>Ascomycota</taxon>
        <taxon>Pezizomycotina</taxon>
        <taxon>Dothideomycetes</taxon>
        <taxon>Pleosporomycetidae</taxon>
        <taxon>Pleosporales</taxon>
        <taxon>Torulaceae</taxon>
        <taxon>Dendryphion</taxon>
    </lineage>
</organism>
<dbReference type="PANTHER" id="PTHR38788">
    <property type="entry name" value="CLR5 DOMAIN-CONTAINING PROTEIN"/>
    <property type="match status" value="1"/>
</dbReference>
<feature type="domain" description="Clr5" evidence="2">
    <location>
        <begin position="20"/>
        <end position="66"/>
    </location>
</feature>
<dbReference type="InterPro" id="IPR025676">
    <property type="entry name" value="Clr5_dom"/>
</dbReference>
<gene>
    <name evidence="3" type="ORF">B0J11DRAFT_584113</name>
</gene>
<protein>
    <submittedName>
        <fullName evidence="3">Clr5 domain-containing protein</fullName>
    </submittedName>
</protein>
<evidence type="ECO:0000313" key="4">
    <source>
        <dbReference type="Proteomes" id="UP000700596"/>
    </source>
</evidence>
<dbReference type="Pfam" id="PF14420">
    <property type="entry name" value="Clr5"/>
    <property type="match status" value="1"/>
</dbReference>
<evidence type="ECO:0000256" key="1">
    <source>
        <dbReference type="SAM" id="MobiDB-lite"/>
    </source>
</evidence>
<evidence type="ECO:0000259" key="2">
    <source>
        <dbReference type="Pfam" id="PF14420"/>
    </source>
</evidence>
<dbReference type="Proteomes" id="UP000700596">
    <property type="component" value="Unassembled WGS sequence"/>
</dbReference>
<name>A0A9P9DBT6_9PLEO</name>
<sequence length="300" mass="33774">MTSTDRLSDDIQYPVYVPPKWEEHKSTIAKLYEKKELKDIMHIMKHEYGFKATENQYKKQISKWGLNIKHIKPAEYKFMLNKKRKRADEEGKDTTFSLHGREVPPKNIDRYESRMAKKEGLPPDDDSSEGTLTPSSLLYCTPSVPDVESERPVFRTPTMLQIPLRMTSIARSNDTPIALRPPSIQPAPPTKSPKHHIQIQIPNPTTYTFSAYGSGPSTTVTHGLDTRGQYLLIYTPKPASPSTPPAIDQPALLTLIQDFANYIAADDLSTSTIHSLLANYSAPTPCDQACQRCPMYGTQP</sequence>
<dbReference type="OrthoDB" id="3910313at2759"/>
<reference evidence="3" key="1">
    <citation type="journal article" date="2021" name="Nat. Commun.">
        <title>Genetic determinants of endophytism in the Arabidopsis root mycobiome.</title>
        <authorList>
            <person name="Mesny F."/>
            <person name="Miyauchi S."/>
            <person name="Thiergart T."/>
            <person name="Pickel B."/>
            <person name="Atanasova L."/>
            <person name="Karlsson M."/>
            <person name="Huettel B."/>
            <person name="Barry K.W."/>
            <person name="Haridas S."/>
            <person name="Chen C."/>
            <person name="Bauer D."/>
            <person name="Andreopoulos W."/>
            <person name="Pangilinan J."/>
            <person name="LaButti K."/>
            <person name="Riley R."/>
            <person name="Lipzen A."/>
            <person name="Clum A."/>
            <person name="Drula E."/>
            <person name="Henrissat B."/>
            <person name="Kohler A."/>
            <person name="Grigoriev I.V."/>
            <person name="Martin F.M."/>
            <person name="Hacquard S."/>
        </authorList>
    </citation>
    <scope>NUCLEOTIDE SEQUENCE</scope>
    <source>
        <strain evidence="3">MPI-CAGE-CH-0243</strain>
    </source>
</reference>
<comment type="caution">
    <text evidence="3">The sequence shown here is derived from an EMBL/GenBank/DDBJ whole genome shotgun (WGS) entry which is preliminary data.</text>
</comment>
<proteinExistence type="predicted"/>
<dbReference type="EMBL" id="JAGMWT010000015">
    <property type="protein sequence ID" value="KAH7116082.1"/>
    <property type="molecule type" value="Genomic_DNA"/>
</dbReference>
<feature type="compositionally biased region" description="Basic and acidic residues" evidence="1">
    <location>
        <begin position="87"/>
        <end position="121"/>
    </location>
</feature>
<feature type="region of interest" description="Disordered" evidence="1">
    <location>
        <begin position="87"/>
        <end position="137"/>
    </location>
</feature>
<keyword evidence="4" id="KW-1185">Reference proteome</keyword>
<evidence type="ECO:0000313" key="3">
    <source>
        <dbReference type="EMBL" id="KAH7116082.1"/>
    </source>
</evidence>
<dbReference type="PANTHER" id="PTHR38788:SF3">
    <property type="entry name" value="CLR5 DOMAIN-CONTAINING PROTEIN"/>
    <property type="match status" value="1"/>
</dbReference>
<accession>A0A9P9DBT6</accession>
<dbReference type="AlphaFoldDB" id="A0A9P9DBT6"/>